<reference evidence="3" key="3">
    <citation type="submission" date="2025-09" db="UniProtKB">
        <authorList>
            <consortium name="Ensembl"/>
        </authorList>
    </citation>
    <scope>IDENTIFICATION</scope>
</reference>
<dbReference type="Proteomes" id="UP000694397">
    <property type="component" value="Chromosome 15"/>
</dbReference>
<dbReference type="GO" id="GO:0020037">
    <property type="term" value="F:heme binding"/>
    <property type="evidence" value="ECO:0007669"/>
    <property type="project" value="TreeGrafter"/>
</dbReference>
<dbReference type="InterPro" id="IPR006917">
    <property type="entry name" value="SOUL_heme-bd"/>
</dbReference>
<gene>
    <name evidence="3" type="primary">soul3</name>
</gene>
<dbReference type="Ensembl" id="ENSSFOT00015074329.1">
    <property type="protein sequence ID" value="ENSSFOP00015078508.1"/>
    <property type="gene ID" value="ENSSFOG00015029495.1"/>
</dbReference>
<dbReference type="AlphaFoldDB" id="A0A8C9WRG9"/>
<feature type="compositionally biased region" description="Acidic residues" evidence="2">
    <location>
        <begin position="149"/>
        <end position="161"/>
    </location>
</feature>
<protein>
    <submittedName>
        <fullName evidence="3">Heme-binding protein soul3</fullName>
    </submittedName>
</protein>
<feature type="compositionally biased region" description="Gly residues" evidence="2">
    <location>
        <begin position="101"/>
        <end position="119"/>
    </location>
</feature>
<feature type="compositionally biased region" description="Acidic residues" evidence="2">
    <location>
        <begin position="131"/>
        <end position="141"/>
    </location>
</feature>
<evidence type="ECO:0000256" key="1">
    <source>
        <dbReference type="ARBA" id="ARBA00009817"/>
    </source>
</evidence>
<feature type="region of interest" description="Disordered" evidence="2">
    <location>
        <begin position="65"/>
        <end position="161"/>
    </location>
</feature>
<dbReference type="FunFam" id="3.20.80.10:FF:000007">
    <property type="entry name" value="Heme-binding protein 2"/>
    <property type="match status" value="1"/>
</dbReference>
<keyword evidence="4" id="KW-1185">Reference proteome</keyword>
<evidence type="ECO:0000313" key="3">
    <source>
        <dbReference type="Ensembl" id="ENSSFOP00015078508.1"/>
    </source>
</evidence>
<dbReference type="GeneID" id="108941483"/>
<dbReference type="OrthoDB" id="9420729at2759"/>
<accession>A0A8C9WRG9</accession>
<organism evidence="3 4">
    <name type="scientific">Scleropages formosus</name>
    <name type="common">Asian bonytongue</name>
    <name type="synonym">Osteoglossum formosum</name>
    <dbReference type="NCBI Taxonomy" id="113540"/>
    <lineage>
        <taxon>Eukaryota</taxon>
        <taxon>Metazoa</taxon>
        <taxon>Chordata</taxon>
        <taxon>Craniata</taxon>
        <taxon>Vertebrata</taxon>
        <taxon>Euteleostomi</taxon>
        <taxon>Actinopterygii</taxon>
        <taxon>Neopterygii</taxon>
        <taxon>Teleostei</taxon>
        <taxon>Osteoglossocephala</taxon>
        <taxon>Osteoglossomorpha</taxon>
        <taxon>Osteoglossiformes</taxon>
        <taxon>Osteoglossidae</taxon>
        <taxon>Scleropages</taxon>
    </lineage>
</organism>
<dbReference type="Pfam" id="PF04832">
    <property type="entry name" value="SOUL"/>
    <property type="match status" value="1"/>
</dbReference>
<comment type="similarity">
    <text evidence="1">Belongs to the HEBP family.</text>
</comment>
<sequence length="378" mass="42349">MNSPLVVPARLSCRRRFWPPLTSPPRECVTARRTRETPHWHDTPAPSLAERRIFGCPRCWPRKRASRTERDPRRAALPPHTTRATRLRSLRLAAMDRGGCRLNGGGGGDSSSAGEGDGSSSGDRLGMITLEDLESFSEEQLSDSGNGSLEEEGEAMEEDEQDRLLHYWQDVARGHQVEVPNDMAVPIQQLTTNNEGTHNRERVPFTLIGRKEKCGDTLYEKRHYGKANWACITVHEDTYEQSICLGFMKLMRYICQQNSSGSYLGLTIPIVTVVRTDDAHSVLSRAVTVAYYLPTEHQARPPAPYDADIIIEEWPATIVYTRAFPGATNEQSIISEISALAEMLELPALCLNDSFIVAGYTNPAAANRQNEIWFLEQH</sequence>
<name>A0A8C9WRG9_SCLFO</name>
<reference evidence="3" key="2">
    <citation type="submission" date="2025-08" db="UniProtKB">
        <authorList>
            <consortium name="Ensembl"/>
        </authorList>
    </citation>
    <scope>IDENTIFICATION</scope>
</reference>
<dbReference type="Gene3D" id="3.20.80.10">
    <property type="entry name" value="Regulatory factor, effector binding domain"/>
    <property type="match status" value="1"/>
</dbReference>
<evidence type="ECO:0000256" key="2">
    <source>
        <dbReference type="SAM" id="MobiDB-lite"/>
    </source>
</evidence>
<proteinExistence type="inferred from homology"/>
<dbReference type="GeneTree" id="ENSGT00940000164539"/>
<dbReference type="RefSeq" id="XP_018619691.2">
    <property type="nucleotide sequence ID" value="XM_018764175.2"/>
</dbReference>
<dbReference type="InterPro" id="IPR011256">
    <property type="entry name" value="Reg_factor_effector_dom_sf"/>
</dbReference>
<dbReference type="SUPFAM" id="SSF55136">
    <property type="entry name" value="Probable bacterial effector-binding domain"/>
    <property type="match status" value="1"/>
</dbReference>
<evidence type="ECO:0000313" key="4">
    <source>
        <dbReference type="Proteomes" id="UP000694397"/>
    </source>
</evidence>
<dbReference type="PANTHER" id="PTHR11220">
    <property type="entry name" value="HEME-BINDING PROTEIN-RELATED"/>
    <property type="match status" value="1"/>
</dbReference>
<reference evidence="3 4" key="1">
    <citation type="submission" date="2019-04" db="EMBL/GenBank/DDBJ databases">
        <authorList>
            <consortium name="Wellcome Sanger Institute Data Sharing"/>
        </authorList>
    </citation>
    <scope>NUCLEOTIDE SEQUENCE [LARGE SCALE GENOMIC DNA]</scope>
</reference>
<dbReference type="PANTHER" id="PTHR11220:SF7">
    <property type="entry name" value="SOUL PROTEIN"/>
    <property type="match status" value="1"/>
</dbReference>